<dbReference type="InterPro" id="IPR036390">
    <property type="entry name" value="WH_DNA-bd_sf"/>
</dbReference>
<dbReference type="InterPro" id="IPR036388">
    <property type="entry name" value="WH-like_DNA-bd_sf"/>
</dbReference>
<accession>A0A0P1FW92</accession>
<dbReference type="Proteomes" id="UP000051086">
    <property type="component" value="Unassembled WGS sequence"/>
</dbReference>
<dbReference type="OrthoDB" id="8479357at2"/>
<reference evidence="7 9" key="1">
    <citation type="submission" date="2015-09" db="EMBL/GenBank/DDBJ databases">
        <authorList>
            <consortium name="Swine Surveillance"/>
        </authorList>
    </citation>
    <scope>NUCLEOTIDE SEQUENCE [LARGE SCALE GENOMIC DNA]</scope>
    <source>
        <strain evidence="7 9">5120</strain>
    </source>
</reference>
<keyword evidence="4" id="KW-0804">Transcription</keyword>
<proteinExistence type="inferred from homology"/>
<evidence type="ECO:0000313" key="8">
    <source>
        <dbReference type="Proteomes" id="UP000051086"/>
    </source>
</evidence>
<dbReference type="Proteomes" id="UP000051887">
    <property type="component" value="Unassembled WGS sequence"/>
</dbReference>
<protein>
    <submittedName>
        <fullName evidence="7">HTH-type transcriptional regulator GltC</fullName>
    </submittedName>
</protein>
<keyword evidence="8" id="KW-1185">Reference proteome</keyword>
<evidence type="ECO:0000256" key="3">
    <source>
        <dbReference type="ARBA" id="ARBA00023125"/>
    </source>
</evidence>
<dbReference type="GO" id="GO:0003700">
    <property type="term" value="F:DNA-binding transcription factor activity"/>
    <property type="evidence" value="ECO:0007669"/>
    <property type="project" value="InterPro"/>
</dbReference>
<dbReference type="SUPFAM" id="SSF53850">
    <property type="entry name" value="Periplasmic binding protein-like II"/>
    <property type="match status" value="1"/>
</dbReference>
<dbReference type="GO" id="GO:0005829">
    <property type="term" value="C:cytosol"/>
    <property type="evidence" value="ECO:0007669"/>
    <property type="project" value="TreeGrafter"/>
</dbReference>
<evidence type="ECO:0000256" key="4">
    <source>
        <dbReference type="ARBA" id="ARBA00023163"/>
    </source>
</evidence>
<dbReference type="AlphaFoldDB" id="A0A0P1FW92"/>
<evidence type="ECO:0000256" key="1">
    <source>
        <dbReference type="ARBA" id="ARBA00009437"/>
    </source>
</evidence>
<dbReference type="Pfam" id="PF03466">
    <property type="entry name" value="LysR_substrate"/>
    <property type="match status" value="1"/>
</dbReference>
<dbReference type="RefSeq" id="WP_058241618.1">
    <property type="nucleotide sequence ID" value="NZ_CYSB01000016.1"/>
</dbReference>
<dbReference type="Gene3D" id="3.40.190.290">
    <property type="match status" value="1"/>
</dbReference>
<dbReference type="EMBL" id="CYSC01000003">
    <property type="protein sequence ID" value="CUH70259.1"/>
    <property type="molecule type" value="Genomic_DNA"/>
</dbReference>
<evidence type="ECO:0000313" key="9">
    <source>
        <dbReference type="Proteomes" id="UP000051887"/>
    </source>
</evidence>
<dbReference type="PANTHER" id="PTHR30419">
    <property type="entry name" value="HTH-TYPE TRANSCRIPTIONAL REGULATOR YBHD"/>
    <property type="match status" value="1"/>
</dbReference>
<evidence type="ECO:0000259" key="5">
    <source>
        <dbReference type="PROSITE" id="PS50931"/>
    </source>
</evidence>
<evidence type="ECO:0000313" key="7">
    <source>
        <dbReference type="EMBL" id="CUH70259.1"/>
    </source>
</evidence>
<feature type="domain" description="HTH lysR-type" evidence="5">
    <location>
        <begin position="1"/>
        <end position="58"/>
    </location>
</feature>
<keyword evidence="2" id="KW-0805">Transcription regulation</keyword>
<reference evidence="6 8" key="2">
    <citation type="submission" date="2015-09" db="EMBL/GenBank/DDBJ databases">
        <authorList>
            <person name="Rodrigo-Torres L."/>
            <person name="Arahal D.R."/>
        </authorList>
    </citation>
    <scope>NUCLEOTIDE SEQUENCE [LARGE SCALE GENOMIC DNA]</scope>
    <source>
        <strain evidence="6 8">CECT 5118</strain>
    </source>
</reference>
<dbReference type="PROSITE" id="PS50931">
    <property type="entry name" value="HTH_LYSR"/>
    <property type="match status" value="1"/>
</dbReference>
<dbReference type="PANTHER" id="PTHR30419:SF8">
    <property type="entry name" value="NITROGEN ASSIMILATION TRANSCRIPTIONAL ACTIVATOR-RELATED"/>
    <property type="match status" value="1"/>
</dbReference>
<dbReference type="InterPro" id="IPR050950">
    <property type="entry name" value="HTH-type_LysR_regulators"/>
</dbReference>
<organism evidence="7 9">
    <name type="scientific">Thalassovita autumnalis</name>
    <dbReference type="NCBI Taxonomy" id="2072972"/>
    <lineage>
        <taxon>Bacteria</taxon>
        <taxon>Pseudomonadati</taxon>
        <taxon>Pseudomonadota</taxon>
        <taxon>Alphaproteobacteria</taxon>
        <taxon>Rhodobacterales</taxon>
        <taxon>Roseobacteraceae</taxon>
        <taxon>Thalassovita</taxon>
    </lineage>
</organism>
<sequence length="300" mass="32353">MDDKLTSTFLRVCQDGSIRAVAVSLQQEPSTISRRLTALETELGIQLLERRKKGVKPTEAGELLLHHLRGQAAELEALTAEFDALRGMRRGSVSLAVGEGFISDLIKNALPSFKKAYPEITFTMRSGSTEAVMQDIQNDVAHLGFVFNATPDRHCKVLAHTAQPLQLLAKPASDWAKTTSPVSISSLALMPSALLLPGSGIGAMVSEVETIYGVRLRRAVEANSLAAIRNFVREGLGVTVLPAFVVAQEIADGTIMALPLDVPEFARGEVSLIARSGRRLPEAAMKLANHAMRSMQAFQA</sequence>
<dbReference type="EMBL" id="CYSB01000016">
    <property type="protein sequence ID" value="CUH64677.1"/>
    <property type="molecule type" value="Genomic_DNA"/>
</dbReference>
<dbReference type="InterPro" id="IPR005119">
    <property type="entry name" value="LysR_subst-bd"/>
</dbReference>
<comment type="similarity">
    <text evidence="1">Belongs to the LysR transcriptional regulatory family.</text>
</comment>
<dbReference type="GO" id="GO:0003677">
    <property type="term" value="F:DNA binding"/>
    <property type="evidence" value="ECO:0007669"/>
    <property type="project" value="UniProtKB-KW"/>
</dbReference>
<name>A0A0P1FW92_9RHOB</name>
<keyword evidence="3" id="KW-0238">DNA-binding</keyword>
<dbReference type="SUPFAM" id="SSF46785">
    <property type="entry name" value="Winged helix' DNA-binding domain"/>
    <property type="match status" value="1"/>
</dbReference>
<dbReference type="Gene3D" id="1.10.10.10">
    <property type="entry name" value="Winged helix-like DNA-binding domain superfamily/Winged helix DNA-binding domain"/>
    <property type="match status" value="1"/>
</dbReference>
<evidence type="ECO:0000313" key="6">
    <source>
        <dbReference type="EMBL" id="CUH64677.1"/>
    </source>
</evidence>
<gene>
    <name evidence="7" type="primary">gltC_1</name>
    <name evidence="6" type="ORF">TL5118_00974</name>
    <name evidence="7" type="ORF">TL5120_00032</name>
</gene>
<dbReference type="Pfam" id="PF00126">
    <property type="entry name" value="HTH_1"/>
    <property type="match status" value="1"/>
</dbReference>
<evidence type="ECO:0000256" key="2">
    <source>
        <dbReference type="ARBA" id="ARBA00023015"/>
    </source>
</evidence>
<dbReference type="InterPro" id="IPR000847">
    <property type="entry name" value="LysR_HTH_N"/>
</dbReference>